<name>A0A5N5W8V4_STRMB</name>
<protein>
    <submittedName>
        <fullName evidence="1">Uncharacterized protein</fullName>
    </submittedName>
</protein>
<dbReference type="EMBL" id="VOKX01000022">
    <property type="protein sequence ID" value="KAB7846386.1"/>
    <property type="molecule type" value="Genomic_DNA"/>
</dbReference>
<comment type="caution">
    <text evidence="1">The sequence shown here is derived from an EMBL/GenBank/DDBJ whole genome shotgun (WGS) entry which is preliminary data.</text>
</comment>
<dbReference type="RefSeq" id="WP_152263552.1">
    <property type="nucleotide sequence ID" value="NZ_VOKX01000022.1"/>
</dbReference>
<dbReference type="OrthoDB" id="361945at2"/>
<dbReference type="AlphaFoldDB" id="A0A5N5W8V4"/>
<reference evidence="1 2" key="1">
    <citation type="journal article" date="2019" name="Microb. Cell Fact.">
        <title>Exploring novel herbicidin analogues by transcriptional regulator overexpression and MS/MS molecular networking.</title>
        <authorList>
            <person name="Shi Y."/>
            <person name="Gu R."/>
            <person name="Li Y."/>
            <person name="Wang X."/>
            <person name="Ren W."/>
            <person name="Li X."/>
            <person name="Wang L."/>
            <person name="Xie Y."/>
            <person name="Hong B."/>
        </authorList>
    </citation>
    <scope>NUCLEOTIDE SEQUENCE [LARGE SCALE GENOMIC DNA]</scope>
    <source>
        <strain evidence="1 2">US-43</strain>
    </source>
</reference>
<evidence type="ECO:0000313" key="1">
    <source>
        <dbReference type="EMBL" id="KAB7846386.1"/>
    </source>
</evidence>
<proteinExistence type="predicted"/>
<organism evidence="1 2">
    <name type="scientific">Streptomyces mobaraensis</name>
    <name type="common">Streptoverticillium mobaraense</name>
    <dbReference type="NCBI Taxonomy" id="35621"/>
    <lineage>
        <taxon>Bacteria</taxon>
        <taxon>Bacillati</taxon>
        <taxon>Actinomycetota</taxon>
        <taxon>Actinomycetes</taxon>
        <taxon>Kitasatosporales</taxon>
        <taxon>Streptomycetaceae</taxon>
        <taxon>Streptomyces</taxon>
    </lineage>
</organism>
<accession>A0A5N5W8V4</accession>
<sequence length="96" mass="10442">MCVWRERGAAAWRHGPVEFADGQTDGADWLFDLLTDRGTDAYVDYAEDYFERPVDRDAAAAVLTGAPLTHRTVTALSPAADFDAVAARARALGRTV</sequence>
<dbReference type="Proteomes" id="UP000327000">
    <property type="component" value="Unassembled WGS sequence"/>
</dbReference>
<evidence type="ECO:0000313" key="2">
    <source>
        <dbReference type="Proteomes" id="UP000327000"/>
    </source>
</evidence>
<keyword evidence="2" id="KW-1185">Reference proteome</keyword>
<gene>
    <name evidence="1" type="ORF">FRZ00_12800</name>
</gene>